<protein>
    <submittedName>
        <fullName evidence="2">Uncharacterized protein</fullName>
    </submittedName>
</protein>
<keyword evidence="3" id="KW-1185">Reference proteome</keyword>
<dbReference type="Proteomes" id="UP000188268">
    <property type="component" value="Unassembled WGS sequence"/>
</dbReference>
<dbReference type="Gramene" id="OMO99368">
    <property type="protein sequence ID" value="OMO99368"/>
    <property type="gene ID" value="CCACVL1_03836"/>
</dbReference>
<feature type="compositionally biased region" description="Basic and acidic residues" evidence="1">
    <location>
        <begin position="1"/>
        <end position="24"/>
    </location>
</feature>
<gene>
    <name evidence="2" type="ORF">CCACVL1_03836</name>
</gene>
<evidence type="ECO:0000256" key="1">
    <source>
        <dbReference type="SAM" id="MobiDB-lite"/>
    </source>
</evidence>
<name>A0A1R3JWZ9_COCAP</name>
<reference evidence="2 3" key="1">
    <citation type="submission" date="2013-09" db="EMBL/GenBank/DDBJ databases">
        <title>Corchorus capsularis genome sequencing.</title>
        <authorList>
            <person name="Alam M."/>
            <person name="Haque M.S."/>
            <person name="Islam M.S."/>
            <person name="Emdad E.M."/>
            <person name="Islam M.M."/>
            <person name="Ahmed B."/>
            <person name="Halim A."/>
            <person name="Hossen Q.M.M."/>
            <person name="Hossain M.Z."/>
            <person name="Ahmed R."/>
            <person name="Khan M.M."/>
            <person name="Islam R."/>
            <person name="Rashid M.M."/>
            <person name="Khan S.A."/>
            <person name="Rahman M.S."/>
            <person name="Alam M."/>
        </authorList>
    </citation>
    <scope>NUCLEOTIDE SEQUENCE [LARGE SCALE GENOMIC DNA]</scope>
    <source>
        <strain evidence="3">cv. CVL-1</strain>
        <tissue evidence="2">Whole seedling</tissue>
    </source>
</reference>
<sequence>MGKGGKEETKRIIDPTNLKEETSSKVHMKWMPRALKP</sequence>
<evidence type="ECO:0000313" key="3">
    <source>
        <dbReference type="Proteomes" id="UP000188268"/>
    </source>
</evidence>
<accession>A0A1R3JWZ9</accession>
<feature type="region of interest" description="Disordered" evidence="1">
    <location>
        <begin position="1"/>
        <end position="25"/>
    </location>
</feature>
<organism evidence="2 3">
    <name type="scientific">Corchorus capsularis</name>
    <name type="common">Jute</name>
    <dbReference type="NCBI Taxonomy" id="210143"/>
    <lineage>
        <taxon>Eukaryota</taxon>
        <taxon>Viridiplantae</taxon>
        <taxon>Streptophyta</taxon>
        <taxon>Embryophyta</taxon>
        <taxon>Tracheophyta</taxon>
        <taxon>Spermatophyta</taxon>
        <taxon>Magnoliopsida</taxon>
        <taxon>eudicotyledons</taxon>
        <taxon>Gunneridae</taxon>
        <taxon>Pentapetalae</taxon>
        <taxon>rosids</taxon>
        <taxon>malvids</taxon>
        <taxon>Malvales</taxon>
        <taxon>Malvaceae</taxon>
        <taxon>Grewioideae</taxon>
        <taxon>Apeibeae</taxon>
        <taxon>Corchorus</taxon>
    </lineage>
</organism>
<dbReference type="EMBL" id="AWWV01006887">
    <property type="protein sequence ID" value="OMO99368.1"/>
    <property type="molecule type" value="Genomic_DNA"/>
</dbReference>
<proteinExistence type="predicted"/>
<evidence type="ECO:0000313" key="2">
    <source>
        <dbReference type="EMBL" id="OMO99368.1"/>
    </source>
</evidence>
<dbReference type="AlphaFoldDB" id="A0A1R3JWZ9"/>
<comment type="caution">
    <text evidence="2">The sequence shown here is derived from an EMBL/GenBank/DDBJ whole genome shotgun (WGS) entry which is preliminary data.</text>
</comment>